<protein>
    <submittedName>
        <fullName evidence="5">Beta-N-acetylhexosaminidase</fullName>
    </submittedName>
</protein>
<organism evidence="5">
    <name type="scientific">Streptomyces sp. NBC_00008</name>
    <dbReference type="NCBI Taxonomy" id="2903610"/>
    <lineage>
        <taxon>Bacteria</taxon>
        <taxon>Bacillati</taxon>
        <taxon>Actinomycetota</taxon>
        <taxon>Actinomycetes</taxon>
        <taxon>Kitasatosporales</taxon>
        <taxon>Streptomycetaceae</taxon>
        <taxon>Streptomyces</taxon>
    </lineage>
</organism>
<dbReference type="PROSITE" id="PS51318">
    <property type="entry name" value="TAT"/>
    <property type="match status" value="1"/>
</dbReference>
<dbReference type="InterPro" id="IPR017853">
    <property type="entry name" value="GH"/>
</dbReference>
<evidence type="ECO:0000256" key="3">
    <source>
        <dbReference type="ARBA" id="ARBA00023295"/>
    </source>
</evidence>
<dbReference type="PANTHER" id="PTHR30480">
    <property type="entry name" value="BETA-HEXOSAMINIDASE-RELATED"/>
    <property type="match status" value="1"/>
</dbReference>
<accession>A0AAU2VIG9</accession>
<dbReference type="PANTHER" id="PTHR30480:SF14">
    <property type="entry name" value="HYDROLASE, PUTATIVE (AFU_ORTHOLOGUE AFUA_4G13770)-RELATED"/>
    <property type="match status" value="1"/>
</dbReference>
<dbReference type="Gene3D" id="3.20.20.300">
    <property type="entry name" value="Glycoside hydrolase, family 3, N-terminal domain"/>
    <property type="match status" value="1"/>
</dbReference>
<dbReference type="GO" id="GO:0005975">
    <property type="term" value="P:carbohydrate metabolic process"/>
    <property type="evidence" value="ECO:0007669"/>
    <property type="project" value="InterPro"/>
</dbReference>
<comment type="similarity">
    <text evidence="1">Belongs to the glycosyl hydrolase 3 family.</text>
</comment>
<dbReference type="GO" id="GO:0004553">
    <property type="term" value="F:hydrolase activity, hydrolyzing O-glycosyl compounds"/>
    <property type="evidence" value="ECO:0007669"/>
    <property type="project" value="InterPro"/>
</dbReference>
<evidence type="ECO:0000256" key="2">
    <source>
        <dbReference type="ARBA" id="ARBA00022801"/>
    </source>
</evidence>
<dbReference type="GO" id="GO:0009254">
    <property type="term" value="P:peptidoglycan turnover"/>
    <property type="evidence" value="ECO:0007669"/>
    <property type="project" value="TreeGrafter"/>
</dbReference>
<evidence type="ECO:0000256" key="1">
    <source>
        <dbReference type="ARBA" id="ARBA00005336"/>
    </source>
</evidence>
<dbReference type="EMBL" id="CP108313">
    <property type="protein sequence ID" value="WTW66925.1"/>
    <property type="molecule type" value="Genomic_DNA"/>
</dbReference>
<feature type="domain" description="Glycoside hydrolase family 3 N-terminal" evidence="4">
    <location>
        <begin position="72"/>
        <end position="374"/>
    </location>
</feature>
<evidence type="ECO:0000259" key="4">
    <source>
        <dbReference type="Pfam" id="PF00933"/>
    </source>
</evidence>
<dbReference type="AlphaFoldDB" id="A0AAU2VIG9"/>
<dbReference type="Pfam" id="PF00933">
    <property type="entry name" value="Glyco_hydro_3"/>
    <property type="match status" value="1"/>
</dbReference>
<name>A0AAU2VIG9_9ACTN</name>
<reference evidence="5" key="1">
    <citation type="submission" date="2022-10" db="EMBL/GenBank/DDBJ databases">
        <title>The complete genomes of actinobacterial strains from the NBC collection.</title>
        <authorList>
            <person name="Joergensen T.S."/>
            <person name="Alvarez Arevalo M."/>
            <person name="Sterndorff E.B."/>
            <person name="Faurdal D."/>
            <person name="Vuksanovic O."/>
            <person name="Mourched A.-S."/>
            <person name="Charusanti P."/>
            <person name="Shaw S."/>
            <person name="Blin K."/>
            <person name="Weber T."/>
        </authorList>
    </citation>
    <scope>NUCLEOTIDE SEQUENCE</scope>
    <source>
        <strain evidence="5">NBC_00008</strain>
    </source>
</reference>
<dbReference type="InterPro" id="IPR036962">
    <property type="entry name" value="Glyco_hydro_3_N_sf"/>
</dbReference>
<dbReference type="InterPro" id="IPR006311">
    <property type="entry name" value="TAT_signal"/>
</dbReference>
<keyword evidence="2" id="KW-0378">Hydrolase</keyword>
<dbReference type="InterPro" id="IPR001764">
    <property type="entry name" value="Glyco_hydro_3_N"/>
</dbReference>
<sequence>MSSTPRPLSRRGALLAGTAAVAGGLGLAGRTEAAVRMPEGARSPFAALTPAQRAGQCVIHSYPGLTPPARLMDAISEGRTAGVIFFTENIKSLSQIEGVIQEMNAAHADAPVSAPLLLMTDQEGGMVRRLPGEPVWSAKDVGASTDPEGQAEFTGSGAGMNLAGVGMNVNLAPVLDVYRTAGDFTDQYERSYSEDPEAVASCGSAFITAQQAAGVAATAKHFPGLGPASASQNTDLGPVTLTTSAATLRSVDEAPYRAAVSAGTELVMLSWAVYPALDADRPAGLSATVIGELRNRLGFRGVTVTDALEAGALKAYGSTAKRSVLAASAGMDLILCSARDAAQGDAAVTALGEALTAGTLDGAAFDAGVKRVNALRGGLA</sequence>
<proteinExistence type="inferred from homology"/>
<dbReference type="SUPFAM" id="SSF51445">
    <property type="entry name" value="(Trans)glycosidases"/>
    <property type="match status" value="1"/>
</dbReference>
<gene>
    <name evidence="5" type="ORF">OG398_00890</name>
</gene>
<keyword evidence="3" id="KW-0326">Glycosidase</keyword>
<evidence type="ECO:0000313" key="5">
    <source>
        <dbReference type="EMBL" id="WTW66925.1"/>
    </source>
</evidence>
<dbReference type="InterPro" id="IPR050226">
    <property type="entry name" value="NagZ_Beta-hexosaminidase"/>
</dbReference>